<evidence type="ECO:0000259" key="1">
    <source>
        <dbReference type="Pfam" id="PF07883"/>
    </source>
</evidence>
<dbReference type="InterPro" id="IPR014710">
    <property type="entry name" value="RmlC-like_jellyroll"/>
</dbReference>
<evidence type="ECO:0000313" key="3">
    <source>
        <dbReference type="Proteomes" id="UP001176468"/>
    </source>
</evidence>
<sequence>MHVTRAGSAPAYQAVAHHGVEAFRLHGRDVTPLKEFWVGLSDFAPGGGAEKGSSPTAKVYIVVEGAITVVTANETIELGPLDSCLIEADEERIVENRGGAHARMLVVSPS</sequence>
<feature type="domain" description="Cupin type-2" evidence="1">
    <location>
        <begin position="40"/>
        <end position="107"/>
    </location>
</feature>
<dbReference type="Gene3D" id="2.60.120.10">
    <property type="entry name" value="Jelly Rolls"/>
    <property type="match status" value="1"/>
</dbReference>
<dbReference type="SUPFAM" id="SSF51182">
    <property type="entry name" value="RmlC-like cupins"/>
    <property type="match status" value="1"/>
</dbReference>
<dbReference type="Proteomes" id="UP001176468">
    <property type="component" value="Unassembled WGS sequence"/>
</dbReference>
<protein>
    <submittedName>
        <fullName evidence="2">Cupin domain-containing protein</fullName>
    </submittedName>
</protein>
<dbReference type="EMBL" id="JAUQSZ010000001">
    <property type="protein sequence ID" value="MDO7840788.1"/>
    <property type="molecule type" value="Genomic_DNA"/>
</dbReference>
<dbReference type="InterPro" id="IPR013096">
    <property type="entry name" value="Cupin_2"/>
</dbReference>
<evidence type="ECO:0000313" key="2">
    <source>
        <dbReference type="EMBL" id="MDO7840788.1"/>
    </source>
</evidence>
<organism evidence="2 3">
    <name type="scientific">Sphingomonas immobilis</name>
    <dbReference type="NCBI Taxonomy" id="3063997"/>
    <lineage>
        <taxon>Bacteria</taxon>
        <taxon>Pseudomonadati</taxon>
        <taxon>Pseudomonadota</taxon>
        <taxon>Alphaproteobacteria</taxon>
        <taxon>Sphingomonadales</taxon>
        <taxon>Sphingomonadaceae</taxon>
        <taxon>Sphingomonas</taxon>
    </lineage>
</organism>
<reference evidence="2" key="1">
    <citation type="submission" date="2023-07" db="EMBL/GenBank/DDBJ databases">
        <authorList>
            <person name="Kim M.K."/>
        </authorList>
    </citation>
    <scope>NUCLEOTIDE SEQUENCE</scope>
    <source>
        <strain evidence="2">CA1-15</strain>
    </source>
</reference>
<comment type="caution">
    <text evidence="2">The sequence shown here is derived from an EMBL/GenBank/DDBJ whole genome shotgun (WGS) entry which is preliminary data.</text>
</comment>
<proteinExistence type="predicted"/>
<dbReference type="RefSeq" id="WP_304559016.1">
    <property type="nucleotide sequence ID" value="NZ_JAUQSZ010000001.1"/>
</dbReference>
<name>A0ABT8ZT97_9SPHN</name>
<dbReference type="Pfam" id="PF07883">
    <property type="entry name" value="Cupin_2"/>
    <property type="match status" value="1"/>
</dbReference>
<gene>
    <name evidence="2" type="ORF">Q5H94_00475</name>
</gene>
<accession>A0ABT8ZT97</accession>
<keyword evidence="3" id="KW-1185">Reference proteome</keyword>
<dbReference type="InterPro" id="IPR011051">
    <property type="entry name" value="RmlC_Cupin_sf"/>
</dbReference>
<dbReference type="CDD" id="cd20299">
    <property type="entry name" value="cupin_YP766765-like"/>
    <property type="match status" value="1"/>
</dbReference>